<feature type="signal peptide" evidence="1">
    <location>
        <begin position="1"/>
        <end position="18"/>
    </location>
</feature>
<proteinExistence type="predicted"/>
<evidence type="ECO:0000313" key="3">
    <source>
        <dbReference type="Proteomes" id="UP000248703"/>
    </source>
</evidence>
<evidence type="ECO:0000256" key="1">
    <source>
        <dbReference type="SAM" id="SignalP"/>
    </source>
</evidence>
<evidence type="ECO:0008006" key="4">
    <source>
        <dbReference type="Google" id="ProtNLM"/>
    </source>
</evidence>
<name>A0A327RWL7_9FLAO</name>
<reference evidence="2 3" key="1">
    <citation type="submission" date="2018-06" db="EMBL/GenBank/DDBJ databases">
        <title>Genomic Encyclopedia of Archaeal and Bacterial Type Strains, Phase II (KMG-II): from individual species to whole genera.</title>
        <authorList>
            <person name="Goeker M."/>
        </authorList>
    </citation>
    <scope>NUCLEOTIDE SEQUENCE [LARGE SCALE GENOMIC DNA]</scope>
    <source>
        <strain evidence="2 3">DSM 24464</strain>
    </source>
</reference>
<feature type="chain" id="PRO_5016379725" description="T9SS C-terminal target domain-containing protein" evidence="1">
    <location>
        <begin position="19"/>
        <end position="194"/>
    </location>
</feature>
<dbReference type="EMBL" id="QLLO01000001">
    <property type="protein sequence ID" value="RAJ17987.1"/>
    <property type="molecule type" value="Genomic_DNA"/>
</dbReference>
<gene>
    <name evidence="2" type="ORF">LY08_00257</name>
</gene>
<evidence type="ECO:0000313" key="2">
    <source>
        <dbReference type="EMBL" id="RAJ17987.1"/>
    </source>
</evidence>
<sequence>MKHILVFAIVFATLSSNATETALFTNEEDGRTTLVFENVLQGDQLLVKDAFGLVLYNEAINKSGQYNKSFDLTTLPNGNYFFELDKKSQIRIYPFNVVNTTVTFDKENLKVINKPRVKGEDNTIFIIADNTEKADYTIELFYGSTIDSFEKIYAGTFKNTATIGKKFKLLKDKQEEYLVVITTKDRTFTYSINL</sequence>
<protein>
    <recommendedName>
        <fullName evidence="4">T9SS C-terminal target domain-containing protein</fullName>
    </recommendedName>
</protein>
<dbReference type="AlphaFoldDB" id="A0A327RWL7"/>
<keyword evidence="1" id="KW-0732">Signal</keyword>
<accession>A0A327RWL7</accession>
<dbReference type="Proteomes" id="UP000248703">
    <property type="component" value="Unassembled WGS sequence"/>
</dbReference>
<organism evidence="2 3">
    <name type="scientific">Olleya aquimaris</name>
    <dbReference type="NCBI Taxonomy" id="639310"/>
    <lineage>
        <taxon>Bacteria</taxon>
        <taxon>Pseudomonadati</taxon>
        <taxon>Bacteroidota</taxon>
        <taxon>Flavobacteriia</taxon>
        <taxon>Flavobacteriales</taxon>
        <taxon>Flavobacteriaceae</taxon>
    </lineage>
</organism>
<comment type="caution">
    <text evidence="2">The sequence shown here is derived from an EMBL/GenBank/DDBJ whole genome shotgun (WGS) entry which is preliminary data.</text>
</comment>
<keyword evidence="3" id="KW-1185">Reference proteome</keyword>